<dbReference type="InterPro" id="IPR028842">
    <property type="entry name" value="Afadin"/>
</dbReference>
<dbReference type="GeneID" id="105895700"/>
<dbReference type="KEGG" id="char:105895700"/>
<accession>A0A6P8GPR3</accession>
<feature type="compositionally biased region" description="Polar residues" evidence="1">
    <location>
        <begin position="279"/>
        <end position="311"/>
    </location>
</feature>
<dbReference type="AlphaFoldDB" id="A0A6P8GPR3"/>
<protein>
    <submittedName>
        <fullName evidence="3">Afadin-like</fullName>
    </submittedName>
</protein>
<evidence type="ECO:0000313" key="3">
    <source>
        <dbReference type="RefSeq" id="XP_031436805.2"/>
    </source>
</evidence>
<dbReference type="PANTHER" id="PTHR10398">
    <property type="entry name" value="AFADIN"/>
    <property type="match status" value="1"/>
</dbReference>
<dbReference type="OrthoDB" id="6260541at2759"/>
<proteinExistence type="predicted"/>
<keyword evidence="2" id="KW-1185">Reference proteome</keyword>
<sequence length="485" mass="54195">MRGNQNATVLMRNRWEYRSNPNLAYPLPDPGEMSVDPVTPANKRTSVSTGNLLEEPSLSNSSLEPVLGCQRDYLTLPAPRSHNRNEPDQTLTTGHPERPSGMNTLRHTRSQENIFEERGPPSVLDRPQMWKSQCDLAKQEAAIQSMAIPVQSNSSTLIRASSRDHWRASQTGVLMKTSQPTRIDVPASLSHGVSFVTFRPPAALPGDQNHSGSHTLARTPAHSALLQNRQGQYPGTAPACSTLPRPHLHSLSAQQQRLSARPRSSSLRPASTPPAPKEASSQALTFTHGLSSTPARQMQQPTGLTTESPTGSGLWLDPWRREERDRLQKQYRHQAVDQLEQEVLQLQGKVQRTLEESERLRRLSLEWQFQKRLQEFQQSDSDEDGDVDIKEHEQRQGERNIVETKPMEHITNQLLSREHTEEAKAKGQSKGQVKGGTAGGVEESESSNYKTINRNHEGGDISQVRAPENLSFKERQKLFALAMST</sequence>
<feature type="compositionally biased region" description="Low complexity" evidence="1">
    <location>
        <begin position="252"/>
        <end position="270"/>
    </location>
</feature>
<evidence type="ECO:0000313" key="2">
    <source>
        <dbReference type="Proteomes" id="UP000515152"/>
    </source>
</evidence>
<organism evidence="2 3">
    <name type="scientific">Clupea harengus</name>
    <name type="common">Atlantic herring</name>
    <dbReference type="NCBI Taxonomy" id="7950"/>
    <lineage>
        <taxon>Eukaryota</taxon>
        <taxon>Metazoa</taxon>
        <taxon>Chordata</taxon>
        <taxon>Craniata</taxon>
        <taxon>Vertebrata</taxon>
        <taxon>Euteleostomi</taxon>
        <taxon>Actinopterygii</taxon>
        <taxon>Neopterygii</taxon>
        <taxon>Teleostei</taxon>
        <taxon>Clupei</taxon>
        <taxon>Clupeiformes</taxon>
        <taxon>Clupeoidei</taxon>
        <taxon>Clupeidae</taxon>
        <taxon>Clupea</taxon>
    </lineage>
</organism>
<evidence type="ECO:0000256" key="1">
    <source>
        <dbReference type="SAM" id="MobiDB-lite"/>
    </source>
</evidence>
<dbReference type="GO" id="GO:0005912">
    <property type="term" value="C:adherens junction"/>
    <property type="evidence" value="ECO:0007669"/>
    <property type="project" value="TreeGrafter"/>
</dbReference>
<dbReference type="RefSeq" id="XP_031436805.2">
    <property type="nucleotide sequence ID" value="XM_031580945.2"/>
</dbReference>
<dbReference type="GO" id="GO:0050839">
    <property type="term" value="F:cell adhesion molecule binding"/>
    <property type="evidence" value="ECO:0007669"/>
    <property type="project" value="TreeGrafter"/>
</dbReference>
<feature type="region of interest" description="Disordered" evidence="1">
    <location>
        <begin position="251"/>
        <end position="317"/>
    </location>
</feature>
<reference evidence="3" key="1">
    <citation type="submission" date="2025-08" db="UniProtKB">
        <authorList>
            <consortium name="RefSeq"/>
        </authorList>
    </citation>
    <scope>IDENTIFICATION</scope>
</reference>
<name>A0A6P8GPR3_CLUHA</name>
<dbReference type="Proteomes" id="UP000515152">
    <property type="component" value="Chromosome 14"/>
</dbReference>
<feature type="region of interest" description="Disordered" evidence="1">
    <location>
        <begin position="76"/>
        <end position="104"/>
    </location>
</feature>
<dbReference type="PANTHER" id="PTHR10398:SF2">
    <property type="entry name" value="AFADIN"/>
    <property type="match status" value="1"/>
</dbReference>
<gene>
    <name evidence="3" type="primary">LOC105895700</name>
</gene>
<feature type="region of interest" description="Disordered" evidence="1">
    <location>
        <begin position="418"/>
        <end position="474"/>
    </location>
</feature>
<dbReference type="GO" id="GO:0032880">
    <property type="term" value="P:regulation of protein localization"/>
    <property type="evidence" value="ECO:0007669"/>
    <property type="project" value="TreeGrafter"/>
</dbReference>